<comment type="caution">
    <text evidence="1">The sequence shown here is derived from an EMBL/GenBank/DDBJ whole genome shotgun (WGS) entry which is preliminary data.</text>
</comment>
<organism evidence="1 2">
    <name type="scientific">Malus baccata</name>
    <name type="common">Siberian crab apple</name>
    <name type="synonym">Pyrus baccata</name>
    <dbReference type="NCBI Taxonomy" id="106549"/>
    <lineage>
        <taxon>Eukaryota</taxon>
        <taxon>Viridiplantae</taxon>
        <taxon>Streptophyta</taxon>
        <taxon>Embryophyta</taxon>
        <taxon>Tracheophyta</taxon>
        <taxon>Spermatophyta</taxon>
        <taxon>Magnoliopsida</taxon>
        <taxon>eudicotyledons</taxon>
        <taxon>Gunneridae</taxon>
        <taxon>Pentapetalae</taxon>
        <taxon>rosids</taxon>
        <taxon>fabids</taxon>
        <taxon>Rosales</taxon>
        <taxon>Rosaceae</taxon>
        <taxon>Amygdaloideae</taxon>
        <taxon>Maleae</taxon>
        <taxon>Malus</taxon>
    </lineage>
</organism>
<dbReference type="Proteomes" id="UP000315295">
    <property type="component" value="Unassembled WGS sequence"/>
</dbReference>
<evidence type="ECO:0008006" key="3">
    <source>
        <dbReference type="Google" id="ProtNLM"/>
    </source>
</evidence>
<proteinExistence type="predicted"/>
<protein>
    <recommendedName>
        <fullName evidence="3">Leucine-rich repeat-containing N-terminal plant-type domain-containing protein</fullName>
    </recommendedName>
</protein>
<keyword evidence="2" id="KW-1185">Reference proteome</keyword>
<dbReference type="EMBL" id="VIEB01000530">
    <property type="protein sequence ID" value="TQD87668.1"/>
    <property type="molecule type" value="Genomic_DNA"/>
</dbReference>
<accession>A0A540LMN0</accession>
<reference evidence="1 2" key="1">
    <citation type="journal article" date="2019" name="G3 (Bethesda)">
        <title>Sequencing of a Wild Apple (Malus baccata) Genome Unravels the Differences Between Cultivated and Wild Apple Species Regarding Disease Resistance and Cold Tolerance.</title>
        <authorList>
            <person name="Chen X."/>
        </authorList>
    </citation>
    <scope>NUCLEOTIDE SEQUENCE [LARGE SCALE GENOMIC DNA]</scope>
    <source>
        <strain evidence="2">cv. Shandingzi</strain>
        <tissue evidence="1">Leaves</tissue>
    </source>
</reference>
<gene>
    <name evidence="1" type="ORF">C1H46_026786</name>
</gene>
<sequence length="126" mass="14215">MLPLIHLKVLSLSLAPQTERAVKALNSIFEQWDTQAMSEQWNISGEPCSGYAINDTYLYDFNPAIVCNCSYDNNATCHITQLSVNALNKRGTFPEEFVALKYLTTLYEFFSTPFSVFGSSKSYIGY</sequence>
<dbReference type="AlphaFoldDB" id="A0A540LMN0"/>
<dbReference type="STRING" id="106549.A0A540LMN0"/>
<evidence type="ECO:0000313" key="1">
    <source>
        <dbReference type="EMBL" id="TQD87668.1"/>
    </source>
</evidence>
<name>A0A540LMN0_MALBA</name>
<evidence type="ECO:0000313" key="2">
    <source>
        <dbReference type="Proteomes" id="UP000315295"/>
    </source>
</evidence>